<accession>A0A7J7BUN8</accession>
<dbReference type="InterPro" id="IPR036236">
    <property type="entry name" value="Znf_C2H2_sf"/>
</dbReference>
<dbReference type="InParanoid" id="A0A7J7BUN8"/>
<dbReference type="SUPFAM" id="SSF57667">
    <property type="entry name" value="beta-beta-alpha zinc fingers"/>
    <property type="match status" value="2"/>
</dbReference>
<protein>
    <submittedName>
        <fullName evidence="4">Putative zinc finger protein</fullName>
    </submittedName>
</protein>
<dbReference type="PANTHER" id="PTHR46869">
    <property type="entry name" value="C2H2-LIKE ZINC FINGER PROTEIN"/>
    <property type="match status" value="1"/>
</dbReference>
<keyword evidence="1" id="KW-0862">Zinc</keyword>
<dbReference type="Pfam" id="PF13894">
    <property type="entry name" value="zf-C2H2_4"/>
    <property type="match status" value="1"/>
</dbReference>
<dbReference type="PROSITE" id="PS50157">
    <property type="entry name" value="ZINC_FINGER_C2H2_2"/>
    <property type="match status" value="4"/>
</dbReference>
<gene>
    <name evidence="4" type="ORF">HS088_TW23G00117</name>
</gene>
<name>A0A7J7BUN8_TRIWF</name>
<evidence type="ECO:0000313" key="4">
    <source>
        <dbReference type="EMBL" id="KAF5725395.1"/>
    </source>
</evidence>
<feature type="domain" description="C2H2-type" evidence="3">
    <location>
        <begin position="83"/>
        <end position="110"/>
    </location>
</feature>
<feature type="compositionally biased region" description="Polar residues" evidence="2">
    <location>
        <begin position="426"/>
        <end position="435"/>
    </location>
</feature>
<dbReference type="Pfam" id="PF13912">
    <property type="entry name" value="zf-C2H2_6"/>
    <property type="match status" value="3"/>
</dbReference>
<sequence length="476" mass="53113">MEEDQAQRHIYRLCNKSFSSGKALGGHMRVHDALNPVEEEVKLNKCKLGFEVKENSGYGLRENPRKSSKFASLNSTAPSIEERVCGMCGREFMSLRGLSGHMRMHKKDRTVSKDTRTSSRCNLFVESLWESEAVNLVRRGSNRLRSKMSSNSSLSSLNGSYSDTETVDNLDKAANCLMMMSRGVHNWGELVSGCEFKGNNSESFKLKSSFENKQIATDGNAIFDGVRPPERKKHKVEKSDPKLYEEPEIEKVIHDGRKCSSTTVESSDQLMDDIDLNVTGLESMKLGKNSGRKKTPYRRKCISPDSEIFDDSGRRDEFQCNYCDKVFRTCRALGGHQTLHRKQKSIVAMEVDNCSGNRLGDCVPETYVNAKLAELKGTEDSMEQEIVGVILMNKGSVDSNVHNCPICFKEFASGQALGGHKRVHSAKNSGTSKEQIAQKKQDLSDMSSMLDLNMPAMPQEEDSDNGGSETTSRMSE</sequence>
<dbReference type="SMART" id="SM00355">
    <property type="entry name" value="ZnF_C2H2"/>
    <property type="match status" value="4"/>
</dbReference>
<dbReference type="AlphaFoldDB" id="A0A7J7BUN8"/>
<keyword evidence="5" id="KW-1185">Reference proteome</keyword>
<comment type="caution">
    <text evidence="4">The sequence shown here is derived from an EMBL/GenBank/DDBJ whole genome shotgun (WGS) entry which is preliminary data.</text>
</comment>
<proteinExistence type="predicted"/>
<organism evidence="4 5">
    <name type="scientific">Tripterygium wilfordii</name>
    <name type="common">Thunder God vine</name>
    <dbReference type="NCBI Taxonomy" id="458696"/>
    <lineage>
        <taxon>Eukaryota</taxon>
        <taxon>Viridiplantae</taxon>
        <taxon>Streptophyta</taxon>
        <taxon>Embryophyta</taxon>
        <taxon>Tracheophyta</taxon>
        <taxon>Spermatophyta</taxon>
        <taxon>Magnoliopsida</taxon>
        <taxon>eudicotyledons</taxon>
        <taxon>Gunneridae</taxon>
        <taxon>Pentapetalae</taxon>
        <taxon>rosids</taxon>
        <taxon>fabids</taxon>
        <taxon>Celastrales</taxon>
        <taxon>Celastraceae</taxon>
        <taxon>Tripterygium</taxon>
    </lineage>
</organism>
<feature type="domain" description="C2H2-type" evidence="3">
    <location>
        <begin position="318"/>
        <end position="345"/>
    </location>
</feature>
<reference evidence="4 5" key="1">
    <citation type="journal article" date="2020" name="Nat. Commun.">
        <title>Genome of Tripterygium wilfordii and identification of cytochrome P450 involved in triptolide biosynthesis.</title>
        <authorList>
            <person name="Tu L."/>
            <person name="Su P."/>
            <person name="Zhang Z."/>
            <person name="Gao L."/>
            <person name="Wang J."/>
            <person name="Hu T."/>
            <person name="Zhou J."/>
            <person name="Zhang Y."/>
            <person name="Zhao Y."/>
            <person name="Liu Y."/>
            <person name="Song Y."/>
            <person name="Tong Y."/>
            <person name="Lu Y."/>
            <person name="Yang J."/>
            <person name="Xu C."/>
            <person name="Jia M."/>
            <person name="Peters R.J."/>
            <person name="Huang L."/>
            <person name="Gao W."/>
        </authorList>
    </citation>
    <scope>NUCLEOTIDE SEQUENCE [LARGE SCALE GENOMIC DNA]</scope>
    <source>
        <strain evidence="5">cv. XIE 37</strain>
        <tissue evidence="4">Leaf</tissue>
    </source>
</reference>
<dbReference type="PROSITE" id="PS00028">
    <property type="entry name" value="ZINC_FINGER_C2H2_1"/>
    <property type="match status" value="3"/>
</dbReference>
<dbReference type="OrthoDB" id="6077919at2759"/>
<feature type="compositionally biased region" description="Polar residues" evidence="2">
    <location>
        <begin position="465"/>
        <end position="476"/>
    </location>
</feature>
<dbReference type="Gene3D" id="3.30.160.60">
    <property type="entry name" value="Classic Zinc Finger"/>
    <property type="match status" value="2"/>
</dbReference>
<feature type="domain" description="C2H2-type" evidence="3">
    <location>
        <begin position="9"/>
        <end position="36"/>
    </location>
</feature>
<keyword evidence="1" id="KW-0479">Metal-binding</keyword>
<dbReference type="Proteomes" id="UP000593562">
    <property type="component" value="Unassembled WGS sequence"/>
</dbReference>
<evidence type="ECO:0000256" key="2">
    <source>
        <dbReference type="SAM" id="MobiDB-lite"/>
    </source>
</evidence>
<feature type="region of interest" description="Disordered" evidence="2">
    <location>
        <begin position="422"/>
        <end position="476"/>
    </location>
</feature>
<dbReference type="GO" id="GO:0008270">
    <property type="term" value="F:zinc ion binding"/>
    <property type="evidence" value="ECO:0007669"/>
    <property type="project" value="UniProtKB-KW"/>
</dbReference>
<dbReference type="PANTHER" id="PTHR46869:SF9">
    <property type="entry name" value="C2H2-TYPE DOMAIN-CONTAINING PROTEIN"/>
    <property type="match status" value="1"/>
</dbReference>
<evidence type="ECO:0000313" key="5">
    <source>
        <dbReference type="Proteomes" id="UP000593562"/>
    </source>
</evidence>
<evidence type="ECO:0000256" key="1">
    <source>
        <dbReference type="PROSITE-ProRule" id="PRU00042"/>
    </source>
</evidence>
<keyword evidence="1" id="KW-0863">Zinc-finger</keyword>
<dbReference type="InterPro" id="IPR013087">
    <property type="entry name" value="Znf_C2H2_type"/>
</dbReference>
<feature type="domain" description="C2H2-type" evidence="3">
    <location>
        <begin position="402"/>
        <end position="429"/>
    </location>
</feature>
<dbReference type="EMBL" id="JAAARO010000023">
    <property type="protein sequence ID" value="KAF5725395.1"/>
    <property type="molecule type" value="Genomic_DNA"/>
</dbReference>
<evidence type="ECO:0000259" key="3">
    <source>
        <dbReference type="PROSITE" id="PS50157"/>
    </source>
</evidence>